<sequence length="57" mass="6354">MEPPLDTRGVAEDEEALTQRGSTVNDTFRPFDFGWCIFDVLDWRVPLPASVGRTANG</sequence>
<dbReference type="Proteomes" id="UP000343317">
    <property type="component" value="Unassembled WGS sequence"/>
</dbReference>
<feature type="region of interest" description="Disordered" evidence="1">
    <location>
        <begin position="1"/>
        <end position="21"/>
    </location>
</feature>
<evidence type="ECO:0000256" key="1">
    <source>
        <dbReference type="SAM" id="MobiDB-lite"/>
    </source>
</evidence>
<organism evidence="2 3">
    <name type="scientific">Pandoraea horticolens</name>
    <dbReference type="NCBI Taxonomy" id="2508298"/>
    <lineage>
        <taxon>Bacteria</taxon>
        <taxon>Pseudomonadati</taxon>
        <taxon>Pseudomonadota</taxon>
        <taxon>Betaproteobacteria</taxon>
        <taxon>Burkholderiales</taxon>
        <taxon>Burkholderiaceae</taxon>
        <taxon>Pandoraea</taxon>
    </lineage>
</organism>
<reference evidence="2 3" key="1">
    <citation type="submission" date="2019-08" db="EMBL/GenBank/DDBJ databases">
        <authorList>
            <person name="Peeters C."/>
        </authorList>
    </citation>
    <scope>NUCLEOTIDE SEQUENCE [LARGE SCALE GENOMIC DNA]</scope>
    <source>
        <strain evidence="2 3">LMG 31112</strain>
    </source>
</reference>
<dbReference type="AlphaFoldDB" id="A0A5E4YU16"/>
<evidence type="ECO:0000313" key="3">
    <source>
        <dbReference type="Proteomes" id="UP000343317"/>
    </source>
</evidence>
<keyword evidence="3" id="KW-1185">Reference proteome</keyword>
<protein>
    <submittedName>
        <fullName evidence="2">Uncharacterized protein</fullName>
    </submittedName>
</protein>
<evidence type="ECO:0000313" key="2">
    <source>
        <dbReference type="EMBL" id="VVE52414.1"/>
    </source>
</evidence>
<gene>
    <name evidence="2" type="ORF">PHO31112_04781</name>
</gene>
<name>A0A5E4YU16_9BURK</name>
<dbReference type="EMBL" id="CABPSM010000021">
    <property type="protein sequence ID" value="VVE52414.1"/>
    <property type="molecule type" value="Genomic_DNA"/>
</dbReference>
<proteinExistence type="predicted"/>
<accession>A0A5E4YU16</accession>